<dbReference type="KEGG" id="mgor:H0P51_19730"/>
<name>A0A7D6I6S3_9MYCO</name>
<dbReference type="AlphaFoldDB" id="A0A7D6I6S3"/>
<reference evidence="1 2" key="2">
    <citation type="submission" date="2020-07" db="EMBL/GenBank/DDBJ databases">
        <authorList>
            <person name="Yu X."/>
        </authorList>
    </citation>
    <scope>NUCLEOTIDE SEQUENCE [LARGE SCALE GENOMIC DNA]</scope>
    <source>
        <strain evidence="2">24</strain>
    </source>
</reference>
<keyword evidence="2" id="KW-1185">Reference proteome</keyword>
<dbReference type="RefSeq" id="WP_180914578.1">
    <property type="nucleotide sequence ID" value="NZ_CP059165.1"/>
</dbReference>
<dbReference type="Proteomes" id="UP000510682">
    <property type="component" value="Chromosome"/>
</dbReference>
<reference evidence="2" key="1">
    <citation type="submission" date="2020-07" db="EMBL/GenBank/DDBJ databases">
        <title>Description of Mycobacterium gordonae subsp. intergordonae subsp.nov. and Mycobacterium gordonae subsp. gordonae subsp. nov.</title>
        <authorList>
            <person name="Yu X."/>
        </authorList>
    </citation>
    <scope>NUCLEOTIDE SEQUENCE [LARGE SCALE GENOMIC DNA]</scope>
    <source>
        <strain evidence="2">24</strain>
    </source>
</reference>
<reference evidence="2" key="3">
    <citation type="submission" date="2023-07" db="EMBL/GenBank/DDBJ databases">
        <title>Description of Mycobacterium gordonae subsp. intergordonae subsp.nov. and Mycobacterium gordonae subsp. gordonae subsp. nov.</title>
        <authorList>
            <person name="Huang H."/>
        </authorList>
    </citation>
    <scope>NUCLEOTIDE SEQUENCE [LARGE SCALE GENOMIC DNA]</scope>
    <source>
        <strain evidence="2">24</strain>
    </source>
</reference>
<accession>A0A7D6I6S3</accession>
<gene>
    <name evidence="1" type="ORF">H0P51_19730</name>
</gene>
<evidence type="ECO:0000313" key="1">
    <source>
        <dbReference type="EMBL" id="QLL05997.1"/>
    </source>
</evidence>
<evidence type="ECO:0000313" key="2">
    <source>
        <dbReference type="Proteomes" id="UP000510682"/>
    </source>
</evidence>
<sequence>MTFFVSQSQADAVKGKIDNTLHDTQTVINKVKSEVETLGTTWFGNQGAKFQEAMHFHVEDLTRIYQETQELAEMGKQNIQEHVGADA</sequence>
<dbReference type="Gene3D" id="1.10.287.1060">
    <property type="entry name" value="ESAT-6-like"/>
    <property type="match status" value="1"/>
</dbReference>
<protein>
    <submittedName>
        <fullName evidence="1">Uncharacterized protein</fullName>
    </submittedName>
</protein>
<dbReference type="SUPFAM" id="SSF140453">
    <property type="entry name" value="EsxAB dimer-like"/>
    <property type="match status" value="1"/>
</dbReference>
<dbReference type="EMBL" id="CP059165">
    <property type="protein sequence ID" value="QLL05997.1"/>
    <property type="molecule type" value="Genomic_DNA"/>
</dbReference>
<organism evidence="1 2">
    <name type="scientific">Mycobacterium vicinigordonae</name>
    <dbReference type="NCBI Taxonomy" id="1719132"/>
    <lineage>
        <taxon>Bacteria</taxon>
        <taxon>Bacillati</taxon>
        <taxon>Actinomycetota</taxon>
        <taxon>Actinomycetes</taxon>
        <taxon>Mycobacteriales</taxon>
        <taxon>Mycobacteriaceae</taxon>
        <taxon>Mycobacterium</taxon>
    </lineage>
</organism>
<dbReference type="InterPro" id="IPR036689">
    <property type="entry name" value="ESAT-6-like_sf"/>
</dbReference>
<proteinExistence type="predicted"/>